<evidence type="ECO:0000313" key="2">
    <source>
        <dbReference type="Proteomes" id="UP001050808"/>
    </source>
</evidence>
<evidence type="ECO:0000313" key="1">
    <source>
        <dbReference type="EMBL" id="GHI41260.1"/>
    </source>
</evidence>
<dbReference type="EMBL" id="BNDY01000017">
    <property type="protein sequence ID" value="GHI41260.1"/>
    <property type="molecule type" value="Genomic_DNA"/>
</dbReference>
<protein>
    <submittedName>
        <fullName evidence="1">Uncharacterized protein</fullName>
    </submittedName>
</protein>
<keyword evidence="2" id="KW-1185">Reference proteome</keyword>
<name>A0ABQ3QVI0_9ACTN</name>
<dbReference type="Proteomes" id="UP001050808">
    <property type="component" value="Unassembled WGS sequence"/>
</dbReference>
<reference evidence="1" key="1">
    <citation type="submission" date="2024-05" db="EMBL/GenBank/DDBJ databases">
        <title>Whole genome shotgun sequence of Streptomyces violascens NBRC 12920.</title>
        <authorList>
            <person name="Komaki H."/>
            <person name="Tamura T."/>
        </authorList>
    </citation>
    <scope>NUCLEOTIDE SEQUENCE</scope>
    <source>
        <strain evidence="1">NBRC 12920</strain>
    </source>
</reference>
<proteinExistence type="predicted"/>
<organism evidence="1 2">
    <name type="scientific">Streptomyces violascens</name>
    <dbReference type="NCBI Taxonomy" id="67381"/>
    <lineage>
        <taxon>Bacteria</taxon>
        <taxon>Bacillati</taxon>
        <taxon>Actinomycetota</taxon>
        <taxon>Actinomycetes</taxon>
        <taxon>Kitasatosporales</taxon>
        <taxon>Streptomycetaceae</taxon>
        <taxon>Streptomyces</taxon>
    </lineage>
</organism>
<comment type="caution">
    <text evidence="1">The sequence shown here is derived from an EMBL/GenBank/DDBJ whole genome shotgun (WGS) entry which is preliminary data.</text>
</comment>
<accession>A0ABQ3QVI0</accession>
<gene>
    <name evidence="1" type="ORF">Sviol_56680</name>
</gene>
<sequence>MLVALELPSAAVAAAGMLSERAAAPSRAVDAMRIAPMVDPPVPEEQLRNQFHIWGEMHLDARNARRWPGVSRPLYGERGIAIPRPA</sequence>